<dbReference type="Pfam" id="PF23227">
    <property type="entry name" value="HEAT_MROH2B_C"/>
    <property type="match status" value="1"/>
</dbReference>
<evidence type="ECO:0000259" key="1">
    <source>
        <dbReference type="Pfam" id="PF23227"/>
    </source>
</evidence>
<name>A0A843V8V4_COLES</name>
<organism evidence="2 3">
    <name type="scientific">Colocasia esculenta</name>
    <name type="common">Wild taro</name>
    <name type="synonym">Arum esculentum</name>
    <dbReference type="NCBI Taxonomy" id="4460"/>
    <lineage>
        <taxon>Eukaryota</taxon>
        <taxon>Viridiplantae</taxon>
        <taxon>Streptophyta</taxon>
        <taxon>Embryophyta</taxon>
        <taxon>Tracheophyta</taxon>
        <taxon>Spermatophyta</taxon>
        <taxon>Magnoliopsida</taxon>
        <taxon>Liliopsida</taxon>
        <taxon>Araceae</taxon>
        <taxon>Aroideae</taxon>
        <taxon>Colocasieae</taxon>
        <taxon>Colocasia</taxon>
    </lineage>
</organism>
<dbReference type="AlphaFoldDB" id="A0A843V8V4"/>
<comment type="caution">
    <text evidence="2">The sequence shown here is derived from an EMBL/GenBank/DDBJ whole genome shotgun (WGS) entry which is preliminary data.</text>
</comment>
<dbReference type="InterPro" id="IPR011989">
    <property type="entry name" value="ARM-like"/>
</dbReference>
<evidence type="ECO:0000313" key="2">
    <source>
        <dbReference type="EMBL" id="MQL94832.1"/>
    </source>
</evidence>
<dbReference type="Gene3D" id="1.25.10.10">
    <property type="entry name" value="Leucine-rich Repeat Variant"/>
    <property type="match status" value="1"/>
</dbReference>
<dbReference type="InterPro" id="IPR045206">
    <property type="entry name" value="Maestro_heat-like_prot"/>
</dbReference>
<sequence length="538" mass="59104">MYFKISCLAEDTNSNVVFNEVLAAAGRDIVTKDISRLRGGWPMQDAFYAFAQHTALSCLFLEHVVSVLNQMPMSKVSMEKGESHSLDLSAEEDTLQAALLALTAFFRGGGKTGKKAVEQSYASVLSVLILQLGSCHGLSGSGMQEPLRTLLGTFQSFCECVGDLEMGKILARDGGQTTNDKWIDLIGELACSTSIKRPKEVLPICTILRAALSRHQRFQREAAAAALSRFICYSDGVASFLEQMVQAMCLHVSDDSPTVRSLCLRALVQIPEPHMIHHIAEVLGVIVALLEDPDESVQLTAVQCLQMVLKSSPKDAVDPVLLNLSVRLRNLQISMNSKMRSNAFLAYGVLSNYGVGTQHEAFLEQVHATLPRLILHVHDDDVTVRQACRTAFRQLSALMEVDSLSALVNTRCFNSDRRSDYEDFLRSLAKQLSQNFATRASTYLSSVIQAFDAPWPVIQANAIYFSSCMLSLLDDQRSLASFLPEVFGILVGKLGRSPDTVVRTTCSLALGILLKASNPVTWSCLQLDLAEFSRKPQD</sequence>
<feature type="domain" description="Maestro/Maestro-like HEAT-repeats" evidence="1">
    <location>
        <begin position="248"/>
        <end position="511"/>
    </location>
</feature>
<dbReference type="PANTHER" id="PTHR23120:SF0">
    <property type="entry name" value="MAESTRO HEAT-LIKE REPEAT FAMILY MEMBER 1"/>
    <property type="match status" value="1"/>
</dbReference>
<dbReference type="PANTHER" id="PTHR23120">
    <property type="entry name" value="MAESTRO-RELATED HEAT DOMAIN-CONTAINING"/>
    <property type="match status" value="1"/>
</dbReference>
<keyword evidence="3" id="KW-1185">Reference proteome</keyword>
<dbReference type="EMBL" id="NMUH01001720">
    <property type="protein sequence ID" value="MQL94832.1"/>
    <property type="molecule type" value="Genomic_DNA"/>
</dbReference>
<dbReference type="OrthoDB" id="1884734at2759"/>
<accession>A0A843V8V4</accession>
<evidence type="ECO:0000313" key="3">
    <source>
        <dbReference type="Proteomes" id="UP000652761"/>
    </source>
</evidence>
<protein>
    <recommendedName>
        <fullName evidence="1">Maestro/Maestro-like HEAT-repeats domain-containing protein</fullName>
    </recommendedName>
</protein>
<reference evidence="2" key="1">
    <citation type="submission" date="2017-07" db="EMBL/GenBank/DDBJ databases">
        <title>Taro Niue Genome Assembly and Annotation.</title>
        <authorList>
            <person name="Atibalentja N."/>
            <person name="Keating K."/>
            <person name="Fields C.J."/>
        </authorList>
    </citation>
    <scope>NUCLEOTIDE SEQUENCE</scope>
    <source>
        <strain evidence="2">Niue_2</strain>
        <tissue evidence="2">Leaf</tissue>
    </source>
</reference>
<dbReference type="InterPro" id="IPR016024">
    <property type="entry name" value="ARM-type_fold"/>
</dbReference>
<dbReference type="Proteomes" id="UP000652761">
    <property type="component" value="Unassembled WGS sequence"/>
</dbReference>
<dbReference type="SUPFAM" id="SSF48371">
    <property type="entry name" value="ARM repeat"/>
    <property type="match status" value="1"/>
</dbReference>
<dbReference type="GO" id="GO:0005737">
    <property type="term" value="C:cytoplasm"/>
    <property type="evidence" value="ECO:0007669"/>
    <property type="project" value="TreeGrafter"/>
</dbReference>
<proteinExistence type="predicted"/>
<dbReference type="InterPro" id="IPR055406">
    <property type="entry name" value="HEAT_Maestro"/>
</dbReference>
<gene>
    <name evidence="2" type="ORF">Taro_027491</name>
</gene>